<keyword evidence="1 4" id="KW-0808">Transferase</keyword>
<feature type="domain" description="N-acetyltransferase" evidence="3">
    <location>
        <begin position="1"/>
        <end position="160"/>
    </location>
</feature>
<keyword evidence="2" id="KW-0012">Acyltransferase</keyword>
<dbReference type="SUPFAM" id="SSF55729">
    <property type="entry name" value="Acyl-CoA N-acyltransferases (Nat)"/>
    <property type="match status" value="1"/>
</dbReference>
<sequence length="164" mass="17628">MQVRLAVARDLPAVAEATAAAYADHVLGPDDPYLDRLRDAAARAREAALWVAVEGERVLGSVTDCPPGSPWREVAAEDEGEFRMLAVDPAAAGQGVGRALVEHVLDGWRHRGARGVALSTLPEMAVAHRLYERFGFVRAPARDWSPVPGVELLVYALDLSRAAP</sequence>
<keyword evidence="5" id="KW-1185">Reference proteome</keyword>
<dbReference type="RefSeq" id="WP_123389084.1">
    <property type="nucleotide sequence ID" value="NZ_RKHO01000001.1"/>
</dbReference>
<dbReference type="PROSITE" id="PS51186">
    <property type="entry name" value="GNAT"/>
    <property type="match status" value="1"/>
</dbReference>
<dbReference type="InterPro" id="IPR050832">
    <property type="entry name" value="Bact_Acetyltransf"/>
</dbReference>
<dbReference type="PANTHER" id="PTHR43877">
    <property type="entry name" value="AMINOALKYLPHOSPHONATE N-ACETYLTRANSFERASE-RELATED-RELATED"/>
    <property type="match status" value="1"/>
</dbReference>
<evidence type="ECO:0000259" key="3">
    <source>
        <dbReference type="PROSITE" id="PS51186"/>
    </source>
</evidence>
<organism evidence="4 5">
    <name type="scientific">Nocardioides aurantiacus</name>
    <dbReference type="NCBI Taxonomy" id="86796"/>
    <lineage>
        <taxon>Bacteria</taxon>
        <taxon>Bacillati</taxon>
        <taxon>Actinomycetota</taxon>
        <taxon>Actinomycetes</taxon>
        <taxon>Propionibacteriales</taxon>
        <taxon>Nocardioidaceae</taxon>
        <taxon>Nocardioides</taxon>
    </lineage>
</organism>
<dbReference type="Proteomes" id="UP000281738">
    <property type="component" value="Unassembled WGS sequence"/>
</dbReference>
<evidence type="ECO:0000256" key="2">
    <source>
        <dbReference type="ARBA" id="ARBA00023315"/>
    </source>
</evidence>
<comment type="caution">
    <text evidence="4">The sequence shown here is derived from an EMBL/GenBank/DDBJ whole genome shotgun (WGS) entry which is preliminary data.</text>
</comment>
<dbReference type="PANTHER" id="PTHR43877:SF2">
    <property type="entry name" value="AMINOALKYLPHOSPHONATE N-ACETYLTRANSFERASE-RELATED"/>
    <property type="match status" value="1"/>
</dbReference>
<evidence type="ECO:0000313" key="5">
    <source>
        <dbReference type="Proteomes" id="UP000281738"/>
    </source>
</evidence>
<gene>
    <name evidence="4" type="ORF">EDD33_0644</name>
</gene>
<evidence type="ECO:0000256" key="1">
    <source>
        <dbReference type="ARBA" id="ARBA00022679"/>
    </source>
</evidence>
<dbReference type="CDD" id="cd04301">
    <property type="entry name" value="NAT_SF"/>
    <property type="match status" value="1"/>
</dbReference>
<dbReference type="GO" id="GO:0016747">
    <property type="term" value="F:acyltransferase activity, transferring groups other than amino-acyl groups"/>
    <property type="evidence" value="ECO:0007669"/>
    <property type="project" value="InterPro"/>
</dbReference>
<dbReference type="AlphaFoldDB" id="A0A3N2CRB4"/>
<name>A0A3N2CRB4_9ACTN</name>
<evidence type="ECO:0000313" key="4">
    <source>
        <dbReference type="EMBL" id="ROR89814.1"/>
    </source>
</evidence>
<dbReference type="Pfam" id="PF00583">
    <property type="entry name" value="Acetyltransf_1"/>
    <property type="match status" value="1"/>
</dbReference>
<reference evidence="4 5" key="1">
    <citation type="submission" date="2018-11" db="EMBL/GenBank/DDBJ databases">
        <title>Sequencing the genomes of 1000 actinobacteria strains.</title>
        <authorList>
            <person name="Klenk H.-P."/>
        </authorList>
    </citation>
    <scope>NUCLEOTIDE SEQUENCE [LARGE SCALE GENOMIC DNA]</scope>
    <source>
        <strain evidence="4 5">DSM 12652</strain>
    </source>
</reference>
<dbReference type="EMBL" id="RKHO01000001">
    <property type="protein sequence ID" value="ROR89814.1"/>
    <property type="molecule type" value="Genomic_DNA"/>
</dbReference>
<dbReference type="InterPro" id="IPR016181">
    <property type="entry name" value="Acyl_CoA_acyltransferase"/>
</dbReference>
<proteinExistence type="predicted"/>
<protein>
    <submittedName>
        <fullName evidence="4">Acetyltransferase (GNAT) family protein</fullName>
    </submittedName>
</protein>
<dbReference type="InterPro" id="IPR000182">
    <property type="entry name" value="GNAT_dom"/>
</dbReference>
<dbReference type="OrthoDB" id="273614at2"/>
<accession>A0A3N2CRB4</accession>
<dbReference type="Gene3D" id="3.40.630.30">
    <property type="match status" value="1"/>
</dbReference>